<evidence type="ECO:0000313" key="3">
    <source>
        <dbReference type="Proteomes" id="UP001266305"/>
    </source>
</evidence>
<dbReference type="EMBL" id="JASSZA010000001">
    <property type="protein sequence ID" value="KAK2119133.1"/>
    <property type="molecule type" value="Genomic_DNA"/>
</dbReference>
<keyword evidence="3" id="KW-1185">Reference proteome</keyword>
<comment type="caution">
    <text evidence="2">The sequence shown here is derived from an EMBL/GenBank/DDBJ whole genome shotgun (WGS) entry which is preliminary data.</text>
</comment>
<organism evidence="2 3">
    <name type="scientific">Saguinus oedipus</name>
    <name type="common">Cotton-top tamarin</name>
    <name type="synonym">Oedipomidas oedipus</name>
    <dbReference type="NCBI Taxonomy" id="9490"/>
    <lineage>
        <taxon>Eukaryota</taxon>
        <taxon>Metazoa</taxon>
        <taxon>Chordata</taxon>
        <taxon>Craniata</taxon>
        <taxon>Vertebrata</taxon>
        <taxon>Euteleostomi</taxon>
        <taxon>Mammalia</taxon>
        <taxon>Eutheria</taxon>
        <taxon>Euarchontoglires</taxon>
        <taxon>Primates</taxon>
        <taxon>Haplorrhini</taxon>
        <taxon>Platyrrhini</taxon>
        <taxon>Cebidae</taxon>
        <taxon>Callitrichinae</taxon>
        <taxon>Saguinus</taxon>
    </lineage>
</organism>
<gene>
    <name evidence="2" type="ORF">P7K49_000519</name>
</gene>
<feature type="region of interest" description="Disordered" evidence="1">
    <location>
        <begin position="16"/>
        <end position="38"/>
    </location>
</feature>
<evidence type="ECO:0000256" key="1">
    <source>
        <dbReference type="SAM" id="MobiDB-lite"/>
    </source>
</evidence>
<sequence length="127" mass="14073">MAAAFAGGLICQKRQAREQHWDQQSASRRRRSPSKNRGLCNGNLVDIFSKVRVFGLKKRRLLRQGLWGSRSGGAPGVTLSPHGLSFPRLLLSLSFPVHPRPGLPSQHPGRAPVATEKRSRRSWQVGC</sequence>
<reference evidence="2 3" key="1">
    <citation type="submission" date="2023-05" db="EMBL/GenBank/DDBJ databases">
        <title>B98-5 Cell Line De Novo Hybrid Assembly: An Optical Mapping Approach.</title>
        <authorList>
            <person name="Kananen K."/>
            <person name="Auerbach J.A."/>
            <person name="Kautto E."/>
            <person name="Blachly J.S."/>
        </authorList>
    </citation>
    <scope>NUCLEOTIDE SEQUENCE [LARGE SCALE GENOMIC DNA]</scope>
    <source>
        <strain evidence="2">B95-8</strain>
        <tissue evidence="2">Cell line</tissue>
    </source>
</reference>
<proteinExistence type="predicted"/>
<protein>
    <submittedName>
        <fullName evidence="2">Uncharacterized protein</fullName>
    </submittedName>
</protein>
<dbReference type="Proteomes" id="UP001266305">
    <property type="component" value="Unassembled WGS sequence"/>
</dbReference>
<name>A0ABQ9WBW8_SAGOE</name>
<feature type="region of interest" description="Disordered" evidence="1">
    <location>
        <begin position="101"/>
        <end position="127"/>
    </location>
</feature>
<accession>A0ABQ9WBW8</accession>
<evidence type="ECO:0000313" key="2">
    <source>
        <dbReference type="EMBL" id="KAK2119133.1"/>
    </source>
</evidence>